<feature type="signal peptide" evidence="1">
    <location>
        <begin position="1"/>
        <end position="18"/>
    </location>
</feature>
<comment type="caution">
    <text evidence="2">The sequence shown here is derived from an EMBL/GenBank/DDBJ whole genome shotgun (WGS) entry which is preliminary data.</text>
</comment>
<dbReference type="AlphaFoldDB" id="A0A9X2F481"/>
<protein>
    <recommendedName>
        <fullName evidence="4">2'-5' RNA ligase</fullName>
    </recommendedName>
</protein>
<evidence type="ECO:0000313" key="3">
    <source>
        <dbReference type="Proteomes" id="UP001155182"/>
    </source>
</evidence>
<dbReference type="SUPFAM" id="SSF55144">
    <property type="entry name" value="LigT-like"/>
    <property type="match status" value="1"/>
</dbReference>
<gene>
    <name evidence="2" type="ORF">NF867_16650</name>
</gene>
<dbReference type="Proteomes" id="UP001155182">
    <property type="component" value="Unassembled WGS sequence"/>
</dbReference>
<feature type="chain" id="PRO_5040735001" description="2'-5' RNA ligase" evidence="1">
    <location>
        <begin position="19"/>
        <end position="257"/>
    </location>
</feature>
<dbReference type="RefSeq" id="WP_252589529.1">
    <property type="nucleotide sequence ID" value="NZ_JAMWYS010000058.1"/>
</dbReference>
<accession>A0A9X2F481</accession>
<evidence type="ECO:0000313" key="2">
    <source>
        <dbReference type="EMBL" id="MCO4294494.1"/>
    </source>
</evidence>
<proteinExistence type="predicted"/>
<keyword evidence="3" id="KW-1185">Reference proteome</keyword>
<reference evidence="2" key="1">
    <citation type="submission" date="2022-06" db="EMBL/GenBank/DDBJ databases">
        <title>Solitalea sp. MAHUQ-68 isolated from rhizospheric soil.</title>
        <authorList>
            <person name="Huq M.A."/>
        </authorList>
    </citation>
    <scope>NUCLEOTIDE SEQUENCE</scope>
    <source>
        <strain evidence="2">MAHUQ-68</strain>
    </source>
</reference>
<organism evidence="2 3">
    <name type="scientific">Solitalea agri</name>
    <dbReference type="NCBI Taxonomy" id="2953739"/>
    <lineage>
        <taxon>Bacteria</taxon>
        <taxon>Pseudomonadati</taxon>
        <taxon>Bacteroidota</taxon>
        <taxon>Sphingobacteriia</taxon>
        <taxon>Sphingobacteriales</taxon>
        <taxon>Sphingobacteriaceae</taxon>
        <taxon>Solitalea</taxon>
    </lineage>
</organism>
<dbReference type="EMBL" id="JAMWYS010000058">
    <property type="protein sequence ID" value="MCO4294494.1"/>
    <property type="molecule type" value="Genomic_DNA"/>
</dbReference>
<name>A0A9X2F481_9SPHI</name>
<evidence type="ECO:0000256" key="1">
    <source>
        <dbReference type="SAM" id="SignalP"/>
    </source>
</evidence>
<keyword evidence="1" id="KW-0732">Signal</keyword>
<dbReference type="Gene3D" id="3.90.1140.10">
    <property type="entry name" value="Cyclic phosphodiesterase"/>
    <property type="match status" value="1"/>
</dbReference>
<evidence type="ECO:0008006" key="4">
    <source>
        <dbReference type="Google" id="ProtNLM"/>
    </source>
</evidence>
<sequence>MKRSLYLVFTMLVFTAWLQPSKASIEMSAMNTQLVNQTIRKMLTMDSSIIAINVLLKPDKKLFDLAVQTNARLLKDYPKGFPLDRSHVPHITLIQLYITANDLNKVIEVVSNEVKSANVFNLKLKVKGFKSSKWDDVGVTVLEIDDNLALSLFEQKLVTSLEPFIIKGGGNKAFIANDDGTAVGTRIIKYVDEFVPLHSGDKYSPHLTVGVASMEFLTNLEKEEYASFSFSPSAVAIYQLGDFGTARKELWSWSLDK</sequence>
<dbReference type="InterPro" id="IPR009097">
    <property type="entry name" value="Cyclic_Pdiesterase"/>
</dbReference>